<dbReference type="GO" id="GO:0006096">
    <property type="term" value="P:glycolytic process"/>
    <property type="evidence" value="ECO:0007669"/>
    <property type="project" value="UniProtKB-UniRule"/>
</dbReference>
<dbReference type="PANTHER" id="PTHR21139">
    <property type="entry name" value="TRIOSEPHOSPHATE ISOMERASE"/>
    <property type="match status" value="1"/>
</dbReference>
<dbReference type="EC" id="5.3.1.1" evidence="7 8"/>
<dbReference type="GO" id="GO:0004807">
    <property type="term" value="F:triose-phosphate isomerase activity"/>
    <property type="evidence" value="ECO:0007669"/>
    <property type="project" value="UniProtKB-UniRule"/>
</dbReference>
<sequence length="258" mass="28218">MKTLIANWKMNVGIRESVALARGTLLTLRGRKLIPELVICPSFIALSEVRKIVARSSVSLGAQNVFWEPSGAYTGETSTRMLQEVGVSYVILGHSERRQELGETDEMIHKKVLHVLSEQMTPIVCIGESKQQHEAGQTQEVIRTQLISALSQVYLRGSERVLIAYEPLWAIGSGVVASVGEVIEVHQFIRSLLQELFAGVSSQQIPLLYGGSVDGENAYGFLREELIDGLLVGGASVKINQFKDIVEACGEVLEAQGI</sequence>
<evidence type="ECO:0000256" key="7">
    <source>
        <dbReference type="HAMAP-Rule" id="MF_00147"/>
    </source>
</evidence>
<evidence type="ECO:0000256" key="8">
    <source>
        <dbReference type="RuleBase" id="RU363013"/>
    </source>
</evidence>
<dbReference type="PROSITE" id="PS00171">
    <property type="entry name" value="TIM_1"/>
    <property type="match status" value="1"/>
</dbReference>
<dbReference type="PROSITE" id="PS51440">
    <property type="entry name" value="TIM_2"/>
    <property type="match status" value="1"/>
</dbReference>
<dbReference type="GO" id="GO:0019563">
    <property type="term" value="P:glycerol catabolic process"/>
    <property type="evidence" value="ECO:0007669"/>
    <property type="project" value="TreeGrafter"/>
</dbReference>
<keyword evidence="5 7" id="KW-0324">Glycolysis</keyword>
<evidence type="ECO:0000256" key="3">
    <source>
        <dbReference type="ARBA" id="ARBA00022432"/>
    </source>
</evidence>
<feature type="active site" description="Electrophile" evidence="7">
    <location>
        <position position="94"/>
    </location>
</feature>
<dbReference type="InterPro" id="IPR013785">
    <property type="entry name" value="Aldolase_TIM"/>
</dbReference>
<dbReference type="HAMAP" id="MF_00147_B">
    <property type="entry name" value="TIM_B"/>
    <property type="match status" value="1"/>
</dbReference>
<dbReference type="CDD" id="cd00311">
    <property type="entry name" value="TIM"/>
    <property type="match status" value="1"/>
</dbReference>
<dbReference type="Pfam" id="PF00121">
    <property type="entry name" value="TIM"/>
    <property type="match status" value="1"/>
</dbReference>
<evidence type="ECO:0000256" key="6">
    <source>
        <dbReference type="ARBA" id="ARBA00023235"/>
    </source>
</evidence>
<dbReference type="EMBL" id="LBWG01000003">
    <property type="protein sequence ID" value="KKR04858.1"/>
    <property type="molecule type" value="Genomic_DNA"/>
</dbReference>
<dbReference type="AlphaFoldDB" id="A0A0G0MP01"/>
<protein>
    <recommendedName>
        <fullName evidence="7 8">Triosephosphate isomerase</fullName>
        <shortName evidence="7">TIM</shortName>
        <shortName evidence="7">TPI</shortName>
        <ecNumber evidence="7 8">5.3.1.1</ecNumber>
    </recommendedName>
    <alternativeName>
        <fullName evidence="7">Triose-phosphate isomerase</fullName>
    </alternativeName>
</protein>
<dbReference type="UniPathway" id="UPA00109">
    <property type="reaction ID" value="UER00189"/>
</dbReference>
<evidence type="ECO:0000313" key="10">
    <source>
        <dbReference type="Proteomes" id="UP000033935"/>
    </source>
</evidence>
<keyword evidence="6 7" id="KW-0413">Isomerase</keyword>
<dbReference type="GO" id="GO:0046166">
    <property type="term" value="P:glyceraldehyde-3-phosphate biosynthetic process"/>
    <property type="evidence" value="ECO:0007669"/>
    <property type="project" value="TreeGrafter"/>
</dbReference>
<dbReference type="InterPro" id="IPR000652">
    <property type="entry name" value="Triosephosphate_isomerase"/>
</dbReference>
<comment type="subunit">
    <text evidence="7 8">Homodimer.</text>
</comment>
<comment type="function">
    <text evidence="7">Involved in the gluconeogenesis. Catalyzes stereospecifically the conversion of dihydroxyacetone phosphate (DHAP) to D-glyceraldehyde-3-phosphate (G3P).</text>
</comment>
<feature type="binding site" evidence="7">
    <location>
        <begin position="7"/>
        <end position="9"/>
    </location>
    <ligand>
        <name>substrate</name>
    </ligand>
</feature>
<dbReference type="InterPro" id="IPR022896">
    <property type="entry name" value="TrioseP_Isoase_bac/euk"/>
</dbReference>
<dbReference type="PATRIC" id="fig|1618995.3.peg.207"/>
<dbReference type="Proteomes" id="UP000033935">
    <property type="component" value="Unassembled WGS sequence"/>
</dbReference>
<accession>A0A0G0MP01</accession>
<proteinExistence type="inferred from homology"/>
<organism evidence="9 10">
    <name type="scientific">Candidatus Uhrbacteria bacterium GW2011_GWF2_39_13</name>
    <dbReference type="NCBI Taxonomy" id="1618995"/>
    <lineage>
        <taxon>Bacteria</taxon>
        <taxon>Candidatus Uhriibacteriota</taxon>
    </lineage>
</organism>
<evidence type="ECO:0000256" key="5">
    <source>
        <dbReference type="ARBA" id="ARBA00023152"/>
    </source>
</evidence>
<dbReference type="SUPFAM" id="SSF51351">
    <property type="entry name" value="Triosephosphate isomerase (TIM)"/>
    <property type="match status" value="1"/>
</dbReference>
<dbReference type="GO" id="GO:0005829">
    <property type="term" value="C:cytosol"/>
    <property type="evidence" value="ECO:0007669"/>
    <property type="project" value="TreeGrafter"/>
</dbReference>
<comment type="subcellular location">
    <subcellularLocation>
        <location evidence="7 8">Cytoplasm</location>
    </subcellularLocation>
</comment>
<name>A0A0G0MP01_9BACT</name>
<feature type="binding site" evidence="7">
    <location>
        <position position="212"/>
    </location>
    <ligand>
        <name>substrate</name>
    </ligand>
</feature>
<reference evidence="9 10" key="1">
    <citation type="journal article" date="2015" name="Nature">
        <title>rRNA introns, odd ribosomes, and small enigmatic genomes across a large radiation of phyla.</title>
        <authorList>
            <person name="Brown C.T."/>
            <person name="Hug L.A."/>
            <person name="Thomas B.C."/>
            <person name="Sharon I."/>
            <person name="Castelle C.J."/>
            <person name="Singh A."/>
            <person name="Wilkins M.J."/>
            <person name="Williams K.H."/>
            <person name="Banfield J.F."/>
        </authorList>
    </citation>
    <scope>NUCLEOTIDE SEQUENCE [LARGE SCALE GENOMIC DNA]</scope>
</reference>
<evidence type="ECO:0000256" key="1">
    <source>
        <dbReference type="ARBA" id="ARBA00004680"/>
    </source>
</evidence>
<comment type="pathway">
    <text evidence="7 8">Carbohydrate biosynthesis; gluconeogenesis.</text>
</comment>
<evidence type="ECO:0000256" key="2">
    <source>
        <dbReference type="ARBA" id="ARBA00007422"/>
    </source>
</evidence>
<keyword evidence="4 7" id="KW-0963">Cytoplasm</keyword>
<comment type="similarity">
    <text evidence="2 7 8">Belongs to the triosephosphate isomerase family.</text>
</comment>
<dbReference type="PANTHER" id="PTHR21139:SF42">
    <property type="entry name" value="TRIOSEPHOSPHATE ISOMERASE"/>
    <property type="match status" value="1"/>
</dbReference>
<comment type="caution">
    <text evidence="9">The sequence shown here is derived from an EMBL/GenBank/DDBJ whole genome shotgun (WGS) entry which is preliminary data.</text>
</comment>
<feature type="binding site" evidence="7">
    <location>
        <position position="172"/>
    </location>
    <ligand>
        <name>substrate</name>
    </ligand>
</feature>
<dbReference type="Gene3D" id="3.20.20.70">
    <property type="entry name" value="Aldolase class I"/>
    <property type="match status" value="1"/>
</dbReference>
<keyword evidence="3 7" id="KW-0312">Gluconeogenesis</keyword>
<feature type="active site" description="Proton acceptor" evidence="7">
    <location>
        <position position="166"/>
    </location>
</feature>
<evidence type="ECO:0000256" key="4">
    <source>
        <dbReference type="ARBA" id="ARBA00022490"/>
    </source>
</evidence>
<dbReference type="UniPathway" id="UPA00138"/>
<dbReference type="FunFam" id="3.20.20.70:FF:000016">
    <property type="entry name" value="Triosephosphate isomerase"/>
    <property type="match status" value="1"/>
</dbReference>
<dbReference type="NCBIfam" id="TIGR00419">
    <property type="entry name" value="tim"/>
    <property type="match status" value="1"/>
</dbReference>
<dbReference type="InterPro" id="IPR035990">
    <property type="entry name" value="TIM_sf"/>
</dbReference>
<comment type="catalytic activity">
    <reaction evidence="7 8">
        <text>D-glyceraldehyde 3-phosphate = dihydroxyacetone phosphate</text>
        <dbReference type="Rhea" id="RHEA:18585"/>
        <dbReference type="ChEBI" id="CHEBI:57642"/>
        <dbReference type="ChEBI" id="CHEBI:59776"/>
        <dbReference type="EC" id="5.3.1.1"/>
    </reaction>
</comment>
<evidence type="ECO:0000313" key="9">
    <source>
        <dbReference type="EMBL" id="KKR04858.1"/>
    </source>
</evidence>
<comment type="pathway">
    <text evidence="1 7 8">Carbohydrate degradation; glycolysis; D-glyceraldehyde 3-phosphate from glycerone phosphate: step 1/1.</text>
</comment>
<gene>
    <name evidence="7" type="primary">tpiA</name>
    <name evidence="9" type="ORF">UT30_C0003G0047</name>
</gene>
<dbReference type="InterPro" id="IPR020861">
    <property type="entry name" value="Triosephosphate_isomerase_AS"/>
</dbReference>
<dbReference type="GO" id="GO:0006094">
    <property type="term" value="P:gluconeogenesis"/>
    <property type="evidence" value="ECO:0007669"/>
    <property type="project" value="UniProtKB-UniRule"/>
</dbReference>
<feature type="binding site" evidence="7">
    <location>
        <begin position="233"/>
        <end position="234"/>
    </location>
    <ligand>
        <name>substrate</name>
    </ligand>
</feature>